<dbReference type="SUPFAM" id="SSF53955">
    <property type="entry name" value="Lysozyme-like"/>
    <property type="match status" value="5"/>
</dbReference>
<dbReference type="FunFam" id="1.10.530.10:FF:000001">
    <property type="entry name" value="Lysozyme C"/>
    <property type="match status" value="3"/>
</dbReference>
<keyword evidence="4" id="KW-0929">Antimicrobial</keyword>
<reference evidence="11" key="2">
    <citation type="submission" date="2020-05" db="UniProtKB">
        <authorList>
            <consortium name="EnsemblMetazoa"/>
        </authorList>
    </citation>
    <scope>IDENTIFICATION</scope>
    <source>
        <strain evidence="11">FAR1</strain>
    </source>
</reference>
<dbReference type="EC" id="3.2.1.17" evidence="3"/>
<keyword evidence="12" id="KW-1185">Reference proteome</keyword>
<dbReference type="InterPro" id="IPR019799">
    <property type="entry name" value="Glyco_hydro_22_CS"/>
</dbReference>
<name>A0A182Q941_9DIPT</name>
<dbReference type="GO" id="GO:0042742">
    <property type="term" value="P:defense response to bacterium"/>
    <property type="evidence" value="ECO:0007669"/>
    <property type="project" value="UniProtKB-KW"/>
</dbReference>
<feature type="domain" description="Glycosyl hydrolases family 22 (GH22)" evidence="10">
    <location>
        <begin position="579"/>
        <end position="597"/>
    </location>
</feature>
<feature type="domain" description="Glycosyl hydrolases family 22 (GH22)" evidence="10">
    <location>
        <begin position="418"/>
        <end position="436"/>
    </location>
</feature>
<dbReference type="Proteomes" id="UP000075886">
    <property type="component" value="Unassembled WGS sequence"/>
</dbReference>
<dbReference type="CDD" id="cd16899">
    <property type="entry name" value="LYZ_C_invert"/>
    <property type="match status" value="4"/>
</dbReference>
<dbReference type="Gene3D" id="1.10.530.10">
    <property type="match status" value="5"/>
</dbReference>
<dbReference type="InterPro" id="IPR023346">
    <property type="entry name" value="Lysozyme-like_dom_sf"/>
</dbReference>
<dbReference type="GO" id="GO:0031640">
    <property type="term" value="P:killing of cells of another organism"/>
    <property type="evidence" value="ECO:0007669"/>
    <property type="project" value="UniProtKB-KW"/>
</dbReference>
<feature type="region of interest" description="Disordered" evidence="8">
    <location>
        <begin position="804"/>
        <end position="865"/>
    </location>
</feature>
<keyword evidence="6" id="KW-0378">Hydrolase</keyword>
<protein>
    <recommendedName>
        <fullName evidence="3">lysozyme</fullName>
        <ecNumber evidence="3">3.2.1.17</ecNumber>
    </recommendedName>
</protein>
<evidence type="ECO:0000313" key="12">
    <source>
        <dbReference type="Proteomes" id="UP000075886"/>
    </source>
</evidence>
<evidence type="ECO:0000256" key="2">
    <source>
        <dbReference type="ARBA" id="ARBA00010859"/>
    </source>
</evidence>
<dbReference type="PANTHER" id="PTHR11407">
    <property type="entry name" value="LYSOZYME C"/>
    <property type="match status" value="1"/>
</dbReference>
<dbReference type="STRING" id="69004.A0A182Q941"/>
<dbReference type="VEuPathDB" id="VectorBase:AFAF005504"/>
<proteinExistence type="inferred from homology"/>
<dbReference type="GO" id="GO:0003796">
    <property type="term" value="F:lysozyme activity"/>
    <property type="evidence" value="ECO:0007669"/>
    <property type="project" value="UniProtKB-EC"/>
</dbReference>
<feature type="domain" description="Glycosyl hydrolases family 22 (GH22)" evidence="10">
    <location>
        <begin position="731"/>
        <end position="749"/>
    </location>
</feature>
<feature type="domain" description="Glycosyl hydrolases family 22 (GH22)" evidence="10">
    <location>
        <begin position="250"/>
        <end position="268"/>
    </location>
</feature>
<dbReference type="InterPro" id="IPR001916">
    <property type="entry name" value="Glyco_hydro_22"/>
</dbReference>
<evidence type="ECO:0000256" key="7">
    <source>
        <dbReference type="RuleBase" id="RU004440"/>
    </source>
</evidence>
<feature type="chain" id="PRO_5008132473" description="lysozyme" evidence="9">
    <location>
        <begin position="19"/>
        <end position="936"/>
    </location>
</feature>
<dbReference type="AlphaFoldDB" id="A0A182Q941"/>
<keyword evidence="6" id="KW-0326">Glycosidase</keyword>
<evidence type="ECO:0000256" key="8">
    <source>
        <dbReference type="SAM" id="MobiDB-lite"/>
    </source>
</evidence>
<evidence type="ECO:0000256" key="9">
    <source>
        <dbReference type="SAM" id="SignalP"/>
    </source>
</evidence>
<dbReference type="PANTHER" id="PTHR11407:SF63">
    <property type="entry name" value="LYSOZYME C"/>
    <property type="match status" value="1"/>
</dbReference>
<keyword evidence="5" id="KW-1015">Disulfide bond</keyword>
<evidence type="ECO:0000256" key="6">
    <source>
        <dbReference type="ARBA" id="ARBA00023295"/>
    </source>
</evidence>
<dbReference type="EnsemblMetazoa" id="AFAF005504-RA">
    <property type="protein sequence ID" value="AFAF005504-PA"/>
    <property type="gene ID" value="AFAF005504"/>
</dbReference>
<feature type="region of interest" description="Disordered" evidence="8">
    <location>
        <begin position="317"/>
        <end position="340"/>
    </location>
</feature>
<evidence type="ECO:0000313" key="11">
    <source>
        <dbReference type="EnsemblMetazoa" id="AFAF005504-PA"/>
    </source>
</evidence>
<comment type="catalytic activity">
    <reaction evidence="1">
        <text>Hydrolysis of (1-&gt;4)-beta-linkages between N-acetylmuramic acid and N-acetyl-D-glucosamine residues in a peptidoglycan and between N-acetyl-D-glucosamine residues in chitodextrins.</text>
        <dbReference type="EC" id="3.2.1.17"/>
    </reaction>
</comment>
<dbReference type="PRINTS" id="PR00135">
    <property type="entry name" value="LYZLACT"/>
</dbReference>
<evidence type="ECO:0000259" key="10">
    <source>
        <dbReference type="PROSITE" id="PS00128"/>
    </source>
</evidence>
<keyword evidence="4" id="KW-0081">Bacteriolytic enzyme</keyword>
<dbReference type="PROSITE" id="PS51348">
    <property type="entry name" value="GLYCOSYL_HYDROL_F22_2"/>
    <property type="match status" value="5"/>
</dbReference>
<sequence length="936" mass="104227">MMWRSAIVLFVIVNSVRSHRSWTRCEVARELALKHVPEEQIGDWLCIAEQGAAYNGSAVNLRFKRFGAGGYYGLFQIIDRYACAKYGSICGLSTCDSLLDEELDDDIECMLKVHAAYVRELGDGFAAWPIHKTACTGATSVRFDDCLDAEVVRVQAYFKRKHAKAKKANLVLAPTGKVYERCELAQELRDRHRMPIDQIATWVCIAYHESRFNTSAEGRLNADGSGDHGLFQISDIYWCSTDSTRPGKACGVTCAAMRDNDITDDVRCVRTIYDEHRRLSGNGFNAWTVYKPYCEGREASFMHNCFDDPAEERFPTTPNKPRPGVVAPHATPSTVPAKRLPPTATGKVYDRCELANDLLHKFHLPREQVATWVCIAYHESRFNTSAEGRLNADGSGDHGLFQISDIYWCSPPGNGWACGVSCAALKDSDITDDVRCARTIYDEHERLSGDGFNAWSVYKPYCMGRSEEFVRRCFGDEEEDLPHPVSLPRPAITAPTTIAPVVRSATPGKVFERCELARELHLRQGVSLEQTANWVCIAKYQSNFNTSAIGYGPEGVHYHGMFQLSDEFWCSPPGRGWVCGVTCEQLRDGDIADDLACMRHIYDEHQRISGDGYNAWAVYQPHCRGKSATLLDGCFEEGENAIVPTRRPPVAPPKHFARGKVYGRCELARELYHRHGLPFDQIATWVCIAHRESNYNVSAIGRLNADGSEDHGLFQISDIYWCSPPGKGWVCGLSCSDLEDNDLTDDVECMKTIYEEHTRLSGDGFNAWAVYRPYCKGRAEQYIDGCFEDSGIDTTTVRAPIITTTATTRRAATTTTRSRTSTTKSARSSASPTARSPTPSVAAKLAATQRPSTVRTTSTSSGTPSTTSLYEFYLNNFGRRPAVTTAMPVYTFKPFASQRQRATATITATETDSTLPPIGPTTTARFSDFNRWFQDG</sequence>
<organism evidence="11 12">
    <name type="scientific">Anopheles farauti</name>
    <dbReference type="NCBI Taxonomy" id="69004"/>
    <lineage>
        <taxon>Eukaryota</taxon>
        <taxon>Metazoa</taxon>
        <taxon>Ecdysozoa</taxon>
        <taxon>Arthropoda</taxon>
        <taxon>Hexapoda</taxon>
        <taxon>Insecta</taxon>
        <taxon>Pterygota</taxon>
        <taxon>Neoptera</taxon>
        <taxon>Endopterygota</taxon>
        <taxon>Diptera</taxon>
        <taxon>Nematocera</taxon>
        <taxon>Culicoidea</taxon>
        <taxon>Culicidae</taxon>
        <taxon>Anophelinae</taxon>
        <taxon>Anopheles</taxon>
    </lineage>
</organism>
<keyword evidence="9" id="KW-0732">Signal</keyword>
<dbReference type="SMART" id="SM00263">
    <property type="entry name" value="LYZ1"/>
    <property type="match status" value="5"/>
</dbReference>
<comment type="similarity">
    <text evidence="2 7">Belongs to the glycosyl hydrolase 22 family.</text>
</comment>
<reference evidence="12" key="1">
    <citation type="submission" date="2014-01" db="EMBL/GenBank/DDBJ databases">
        <title>The Genome Sequence of Anopheles farauti FAR1 (V2).</title>
        <authorList>
            <consortium name="The Broad Institute Genomics Platform"/>
            <person name="Neafsey D.E."/>
            <person name="Besansky N."/>
            <person name="Howell P."/>
            <person name="Walton C."/>
            <person name="Young S.K."/>
            <person name="Zeng Q."/>
            <person name="Gargeya S."/>
            <person name="Fitzgerald M."/>
            <person name="Haas B."/>
            <person name="Abouelleil A."/>
            <person name="Allen A.W."/>
            <person name="Alvarado L."/>
            <person name="Arachchi H.M."/>
            <person name="Berlin A.M."/>
            <person name="Chapman S.B."/>
            <person name="Gainer-Dewar J."/>
            <person name="Goldberg J."/>
            <person name="Griggs A."/>
            <person name="Gujja S."/>
            <person name="Hansen M."/>
            <person name="Howarth C."/>
            <person name="Imamovic A."/>
            <person name="Ireland A."/>
            <person name="Larimer J."/>
            <person name="McCowan C."/>
            <person name="Murphy C."/>
            <person name="Pearson M."/>
            <person name="Poon T.W."/>
            <person name="Priest M."/>
            <person name="Roberts A."/>
            <person name="Saif S."/>
            <person name="Shea T."/>
            <person name="Sisk P."/>
            <person name="Sykes S."/>
            <person name="Wortman J."/>
            <person name="Nusbaum C."/>
            <person name="Birren B."/>
        </authorList>
    </citation>
    <scope>NUCLEOTIDE SEQUENCE [LARGE SCALE GENOMIC DNA]</scope>
    <source>
        <strain evidence="12">FAR1</strain>
    </source>
</reference>
<dbReference type="PROSITE" id="PS00128">
    <property type="entry name" value="GLYCOSYL_HYDROL_F22_1"/>
    <property type="match status" value="4"/>
</dbReference>
<evidence type="ECO:0000256" key="3">
    <source>
        <dbReference type="ARBA" id="ARBA00012732"/>
    </source>
</evidence>
<evidence type="ECO:0000256" key="5">
    <source>
        <dbReference type="ARBA" id="ARBA00023157"/>
    </source>
</evidence>
<evidence type="ECO:0000256" key="1">
    <source>
        <dbReference type="ARBA" id="ARBA00000632"/>
    </source>
</evidence>
<dbReference type="Pfam" id="PF00062">
    <property type="entry name" value="Lys"/>
    <property type="match status" value="5"/>
</dbReference>
<feature type="signal peptide" evidence="9">
    <location>
        <begin position="1"/>
        <end position="18"/>
    </location>
</feature>
<accession>A0A182Q941</accession>
<dbReference type="EMBL" id="AXCN02000879">
    <property type="status" value="NOT_ANNOTATED_CDS"/>
    <property type="molecule type" value="Genomic_DNA"/>
</dbReference>
<evidence type="ECO:0000256" key="4">
    <source>
        <dbReference type="ARBA" id="ARBA00022638"/>
    </source>
</evidence>